<reference evidence="1" key="1">
    <citation type="submission" date="2014-12" db="EMBL/GenBank/DDBJ databases">
        <title>Insight into the proteome of Arion vulgaris.</title>
        <authorList>
            <person name="Aradska J."/>
            <person name="Bulat T."/>
            <person name="Smidak R."/>
            <person name="Sarate P."/>
            <person name="Gangsoo J."/>
            <person name="Sialana F."/>
            <person name="Bilban M."/>
            <person name="Lubec G."/>
        </authorList>
    </citation>
    <scope>NUCLEOTIDE SEQUENCE</scope>
    <source>
        <tissue evidence="1">Skin</tissue>
    </source>
</reference>
<proteinExistence type="predicted"/>
<dbReference type="EMBL" id="HACG01003469">
    <property type="protein sequence ID" value="CEK50334.1"/>
    <property type="molecule type" value="Transcribed_RNA"/>
</dbReference>
<feature type="non-terminal residue" evidence="1">
    <location>
        <position position="78"/>
    </location>
</feature>
<protein>
    <submittedName>
        <fullName evidence="1">Uncharacterized protein</fullName>
    </submittedName>
</protein>
<accession>A0A0B6Y2H7</accession>
<evidence type="ECO:0000313" key="1">
    <source>
        <dbReference type="EMBL" id="CEK50334.1"/>
    </source>
</evidence>
<dbReference type="AlphaFoldDB" id="A0A0B6Y2H7"/>
<gene>
    <name evidence="1" type="primary">ORF10460</name>
</gene>
<organism evidence="1">
    <name type="scientific">Arion vulgaris</name>
    <dbReference type="NCBI Taxonomy" id="1028688"/>
    <lineage>
        <taxon>Eukaryota</taxon>
        <taxon>Metazoa</taxon>
        <taxon>Spiralia</taxon>
        <taxon>Lophotrochozoa</taxon>
        <taxon>Mollusca</taxon>
        <taxon>Gastropoda</taxon>
        <taxon>Heterobranchia</taxon>
        <taxon>Euthyneura</taxon>
        <taxon>Panpulmonata</taxon>
        <taxon>Eupulmonata</taxon>
        <taxon>Stylommatophora</taxon>
        <taxon>Helicina</taxon>
        <taxon>Arionoidea</taxon>
        <taxon>Arionidae</taxon>
        <taxon>Arion</taxon>
    </lineage>
</organism>
<sequence length="78" mass="9221">SADHSSSSLTSPSNVFVRHGYPDKGYDWFFKQFERAFSELHGLKQQNAEMLDMRYRYDQVSKEVKHLRALYKTESQCL</sequence>
<feature type="non-terminal residue" evidence="1">
    <location>
        <position position="1"/>
    </location>
</feature>
<name>A0A0B6Y2H7_9EUPU</name>